<evidence type="ECO:0008006" key="5">
    <source>
        <dbReference type="Google" id="ProtNLM"/>
    </source>
</evidence>
<feature type="coiled-coil region" evidence="1">
    <location>
        <begin position="56"/>
        <end position="111"/>
    </location>
</feature>
<proteinExistence type="predicted"/>
<dbReference type="RefSeq" id="WP_377004884.1">
    <property type="nucleotide sequence ID" value="NZ_JBHSGG010000032.1"/>
</dbReference>
<feature type="transmembrane region" description="Helical" evidence="2">
    <location>
        <begin position="20"/>
        <end position="39"/>
    </location>
</feature>
<accession>A0ABV9NKH0</accession>
<reference evidence="4" key="1">
    <citation type="journal article" date="2019" name="Int. J. Syst. Evol. Microbiol.">
        <title>The Global Catalogue of Microorganisms (GCM) 10K type strain sequencing project: providing services to taxonomists for standard genome sequencing and annotation.</title>
        <authorList>
            <consortium name="The Broad Institute Genomics Platform"/>
            <consortium name="The Broad Institute Genome Sequencing Center for Infectious Disease"/>
            <person name="Wu L."/>
            <person name="Ma J."/>
        </authorList>
    </citation>
    <scope>NUCLEOTIDE SEQUENCE [LARGE SCALE GENOMIC DNA]</scope>
    <source>
        <strain evidence="4">CGMCC 1.13574</strain>
    </source>
</reference>
<organism evidence="3 4">
    <name type="scientific">Coralloluteibacterium thermophilum</name>
    <dbReference type="NCBI Taxonomy" id="2707049"/>
    <lineage>
        <taxon>Bacteria</taxon>
        <taxon>Pseudomonadati</taxon>
        <taxon>Pseudomonadota</taxon>
        <taxon>Gammaproteobacteria</taxon>
        <taxon>Lysobacterales</taxon>
        <taxon>Lysobacteraceae</taxon>
        <taxon>Coralloluteibacterium</taxon>
    </lineage>
</organism>
<name>A0ABV9NKH0_9GAMM</name>
<keyword evidence="2" id="KW-1133">Transmembrane helix</keyword>
<sequence length="122" mass="13241">MIPEAEALVAAAQGVGSVGTWSIALGSVVSGVLLFRQWLSRNARDRAGDTAAIEMIERLERQLTAANERADRYAAERNDLARKVGRLEGEITALQREVRHLTAQMEQMQRAAGIPSAEGNTP</sequence>
<evidence type="ECO:0000256" key="1">
    <source>
        <dbReference type="SAM" id="Coils"/>
    </source>
</evidence>
<keyword evidence="2" id="KW-0812">Transmembrane</keyword>
<dbReference type="Proteomes" id="UP001595892">
    <property type="component" value="Unassembled WGS sequence"/>
</dbReference>
<comment type="caution">
    <text evidence="3">The sequence shown here is derived from an EMBL/GenBank/DDBJ whole genome shotgun (WGS) entry which is preliminary data.</text>
</comment>
<gene>
    <name evidence="3" type="ORF">ACFO3Q_11585</name>
</gene>
<dbReference type="EMBL" id="JBHSGG010000032">
    <property type="protein sequence ID" value="MFC4728812.1"/>
    <property type="molecule type" value="Genomic_DNA"/>
</dbReference>
<evidence type="ECO:0000256" key="2">
    <source>
        <dbReference type="SAM" id="Phobius"/>
    </source>
</evidence>
<keyword evidence="1" id="KW-0175">Coiled coil</keyword>
<evidence type="ECO:0000313" key="4">
    <source>
        <dbReference type="Proteomes" id="UP001595892"/>
    </source>
</evidence>
<keyword evidence="4" id="KW-1185">Reference proteome</keyword>
<keyword evidence="2" id="KW-0472">Membrane</keyword>
<protein>
    <recommendedName>
        <fullName evidence="5">Chemotaxis protein</fullName>
    </recommendedName>
</protein>
<evidence type="ECO:0000313" key="3">
    <source>
        <dbReference type="EMBL" id="MFC4728812.1"/>
    </source>
</evidence>
<dbReference type="Gene3D" id="1.20.5.340">
    <property type="match status" value="1"/>
</dbReference>